<protein>
    <submittedName>
        <fullName evidence="13">Vesicle transport v-SNARE protein</fullName>
    </submittedName>
</protein>
<gene>
    <name evidence="13" type="ORF">QBC47DRAFT_383591</name>
</gene>
<dbReference type="SUPFAM" id="SSF58038">
    <property type="entry name" value="SNARE fusion complex"/>
    <property type="match status" value="1"/>
</dbReference>
<dbReference type="Gene3D" id="1.20.58.400">
    <property type="entry name" value="t-snare proteins"/>
    <property type="match status" value="1"/>
</dbReference>
<dbReference type="GO" id="GO:0031902">
    <property type="term" value="C:late endosome membrane"/>
    <property type="evidence" value="ECO:0007669"/>
    <property type="project" value="TreeGrafter"/>
</dbReference>
<dbReference type="GO" id="GO:0005794">
    <property type="term" value="C:Golgi apparatus"/>
    <property type="evidence" value="ECO:0007669"/>
    <property type="project" value="TreeGrafter"/>
</dbReference>
<dbReference type="FunFam" id="1.20.5.110:FF:000002">
    <property type="entry name" value="Vesicle transport through interaction with t-SNAREsB"/>
    <property type="match status" value="1"/>
</dbReference>
<evidence type="ECO:0000313" key="13">
    <source>
        <dbReference type="EMBL" id="KAK1754311.1"/>
    </source>
</evidence>
<dbReference type="GO" id="GO:0006886">
    <property type="term" value="P:intracellular protein transport"/>
    <property type="evidence" value="ECO:0007669"/>
    <property type="project" value="InterPro"/>
</dbReference>
<keyword evidence="4 11" id="KW-0812">Transmembrane</keyword>
<evidence type="ECO:0000256" key="6">
    <source>
        <dbReference type="ARBA" id="ARBA00022989"/>
    </source>
</evidence>
<evidence type="ECO:0000313" key="14">
    <source>
        <dbReference type="Proteomes" id="UP001239445"/>
    </source>
</evidence>
<feature type="region of interest" description="Disordered" evidence="10">
    <location>
        <begin position="113"/>
        <end position="132"/>
    </location>
</feature>
<evidence type="ECO:0000256" key="7">
    <source>
        <dbReference type="ARBA" id="ARBA00023054"/>
    </source>
</evidence>
<dbReference type="PANTHER" id="PTHR21230:SF26">
    <property type="entry name" value="VESICLE TRANSPORT THROUGH INTERACTION WITH T-SNARES HOMOLOG 1A"/>
    <property type="match status" value="1"/>
</dbReference>
<dbReference type="GO" id="GO:0006891">
    <property type="term" value="P:intra-Golgi vesicle-mediated transport"/>
    <property type="evidence" value="ECO:0007669"/>
    <property type="project" value="TreeGrafter"/>
</dbReference>
<evidence type="ECO:0000256" key="10">
    <source>
        <dbReference type="SAM" id="MobiDB-lite"/>
    </source>
</evidence>
<dbReference type="GO" id="GO:0016236">
    <property type="term" value="P:macroautophagy"/>
    <property type="evidence" value="ECO:0007669"/>
    <property type="project" value="TreeGrafter"/>
</dbReference>
<dbReference type="Pfam" id="PF12352">
    <property type="entry name" value="V-SNARE_C"/>
    <property type="match status" value="1"/>
</dbReference>
<organism evidence="13 14">
    <name type="scientific">Echria macrotheca</name>
    <dbReference type="NCBI Taxonomy" id="438768"/>
    <lineage>
        <taxon>Eukaryota</taxon>
        <taxon>Fungi</taxon>
        <taxon>Dikarya</taxon>
        <taxon>Ascomycota</taxon>
        <taxon>Pezizomycotina</taxon>
        <taxon>Sordariomycetes</taxon>
        <taxon>Sordariomycetidae</taxon>
        <taxon>Sordariales</taxon>
        <taxon>Schizotheciaceae</taxon>
        <taxon>Echria</taxon>
    </lineage>
</organism>
<dbReference type="AlphaFoldDB" id="A0AAJ0BEB5"/>
<dbReference type="SMART" id="SM00397">
    <property type="entry name" value="t_SNARE"/>
    <property type="match status" value="1"/>
</dbReference>
<comment type="similarity">
    <text evidence="2">Belongs to the VTI1 family.</text>
</comment>
<evidence type="ECO:0000256" key="8">
    <source>
        <dbReference type="ARBA" id="ARBA00023136"/>
    </source>
</evidence>
<dbReference type="Pfam" id="PF05008">
    <property type="entry name" value="V-SNARE"/>
    <property type="match status" value="1"/>
</dbReference>
<evidence type="ECO:0000256" key="5">
    <source>
        <dbReference type="ARBA" id="ARBA00022927"/>
    </source>
</evidence>
<evidence type="ECO:0000256" key="11">
    <source>
        <dbReference type="SAM" id="Phobius"/>
    </source>
</evidence>
<dbReference type="GO" id="GO:0005484">
    <property type="term" value="F:SNAP receptor activity"/>
    <property type="evidence" value="ECO:0007669"/>
    <property type="project" value="TreeGrafter"/>
</dbReference>
<dbReference type="GO" id="GO:0000149">
    <property type="term" value="F:SNARE binding"/>
    <property type="evidence" value="ECO:0007669"/>
    <property type="project" value="TreeGrafter"/>
</dbReference>
<dbReference type="GO" id="GO:0012507">
    <property type="term" value="C:ER to Golgi transport vesicle membrane"/>
    <property type="evidence" value="ECO:0007669"/>
    <property type="project" value="TreeGrafter"/>
</dbReference>
<dbReference type="FunFam" id="1.20.58.400:FF:000002">
    <property type="entry name" value="Vesicle transport v-SNARE protein"/>
    <property type="match status" value="1"/>
</dbReference>
<keyword evidence="8 11" id="KW-0472">Membrane</keyword>
<keyword evidence="6 11" id="KW-1133">Transmembrane helix</keyword>
<proteinExistence type="inferred from homology"/>
<comment type="caution">
    <text evidence="13">The sequence shown here is derived from an EMBL/GenBank/DDBJ whole genome shotgun (WGS) entry which is preliminary data.</text>
</comment>
<dbReference type="GO" id="GO:0031201">
    <property type="term" value="C:SNARE complex"/>
    <property type="evidence" value="ECO:0007669"/>
    <property type="project" value="TreeGrafter"/>
</dbReference>
<dbReference type="InterPro" id="IPR038407">
    <property type="entry name" value="v-SNARE_N_sf"/>
</dbReference>
<evidence type="ECO:0000259" key="12">
    <source>
        <dbReference type="SMART" id="SM00397"/>
    </source>
</evidence>
<keyword evidence="14" id="KW-1185">Reference proteome</keyword>
<evidence type="ECO:0000256" key="9">
    <source>
        <dbReference type="SAM" id="Coils"/>
    </source>
</evidence>
<dbReference type="InterPro" id="IPR010989">
    <property type="entry name" value="SNARE"/>
</dbReference>
<dbReference type="GO" id="GO:0042147">
    <property type="term" value="P:retrograde transport, endosome to Golgi"/>
    <property type="evidence" value="ECO:0007669"/>
    <property type="project" value="TreeGrafter"/>
</dbReference>
<feature type="coiled-coil region" evidence="9">
    <location>
        <begin position="45"/>
        <end position="105"/>
    </location>
</feature>
<dbReference type="GO" id="GO:0048280">
    <property type="term" value="P:vesicle fusion with Golgi apparatus"/>
    <property type="evidence" value="ECO:0007669"/>
    <property type="project" value="TreeGrafter"/>
</dbReference>
<dbReference type="InterPro" id="IPR007705">
    <property type="entry name" value="Vesicle_trsprt_v-SNARE_N"/>
</dbReference>
<comment type="subcellular location">
    <subcellularLocation>
        <location evidence="1">Membrane</location>
        <topology evidence="1">Single-pass type IV membrane protein</topology>
    </subcellularLocation>
</comment>
<accession>A0AAJ0BEB5</accession>
<evidence type="ECO:0000256" key="1">
    <source>
        <dbReference type="ARBA" id="ARBA00004211"/>
    </source>
</evidence>
<dbReference type="GO" id="GO:0005789">
    <property type="term" value="C:endoplasmic reticulum membrane"/>
    <property type="evidence" value="ECO:0007669"/>
    <property type="project" value="TreeGrafter"/>
</dbReference>
<evidence type="ECO:0000256" key="4">
    <source>
        <dbReference type="ARBA" id="ARBA00022692"/>
    </source>
</evidence>
<reference evidence="13" key="1">
    <citation type="submission" date="2023-06" db="EMBL/GenBank/DDBJ databases">
        <title>Genome-scale phylogeny and comparative genomics of the fungal order Sordariales.</title>
        <authorList>
            <consortium name="Lawrence Berkeley National Laboratory"/>
            <person name="Hensen N."/>
            <person name="Bonometti L."/>
            <person name="Westerberg I."/>
            <person name="Brannstrom I.O."/>
            <person name="Guillou S."/>
            <person name="Cros-Aarteil S."/>
            <person name="Calhoun S."/>
            <person name="Haridas S."/>
            <person name="Kuo A."/>
            <person name="Mondo S."/>
            <person name="Pangilinan J."/>
            <person name="Riley R."/>
            <person name="Labutti K."/>
            <person name="Andreopoulos B."/>
            <person name="Lipzen A."/>
            <person name="Chen C."/>
            <person name="Yanf M."/>
            <person name="Daum C."/>
            <person name="Ng V."/>
            <person name="Clum A."/>
            <person name="Steindorff A."/>
            <person name="Ohm R."/>
            <person name="Martin F."/>
            <person name="Silar P."/>
            <person name="Natvig D."/>
            <person name="Lalanne C."/>
            <person name="Gautier V."/>
            <person name="Ament-Velasquez S.L."/>
            <person name="Kruys A."/>
            <person name="Hutchinson M.I."/>
            <person name="Powell A.J."/>
            <person name="Barry K."/>
            <person name="Miller A.N."/>
            <person name="Grigoriev I.V."/>
            <person name="Debuchy R."/>
            <person name="Gladieux P."/>
            <person name="Thoren M.H."/>
            <person name="Johannesson H."/>
        </authorList>
    </citation>
    <scope>NUCLEOTIDE SEQUENCE</scope>
    <source>
        <strain evidence="13">PSN4</strain>
    </source>
</reference>
<dbReference type="SUPFAM" id="SSF47661">
    <property type="entry name" value="t-snare proteins"/>
    <property type="match status" value="1"/>
</dbReference>
<dbReference type="EMBL" id="MU839835">
    <property type="protein sequence ID" value="KAK1754311.1"/>
    <property type="molecule type" value="Genomic_DNA"/>
</dbReference>
<keyword evidence="5" id="KW-0653">Protein transport</keyword>
<dbReference type="CDD" id="cd15862">
    <property type="entry name" value="SNARE_Vti1"/>
    <property type="match status" value="1"/>
</dbReference>
<dbReference type="Gene3D" id="1.20.5.110">
    <property type="match status" value="1"/>
</dbReference>
<evidence type="ECO:0000256" key="3">
    <source>
        <dbReference type="ARBA" id="ARBA00022448"/>
    </source>
</evidence>
<feature type="domain" description="T-SNARE coiled-coil homology" evidence="12">
    <location>
        <begin position="139"/>
        <end position="206"/>
    </location>
</feature>
<dbReference type="GO" id="GO:0005829">
    <property type="term" value="C:cytosol"/>
    <property type="evidence" value="ECO:0007669"/>
    <property type="project" value="GOC"/>
</dbReference>
<evidence type="ECO:0000256" key="2">
    <source>
        <dbReference type="ARBA" id="ARBA00006108"/>
    </source>
</evidence>
<keyword evidence="7 9" id="KW-0175">Coiled coil</keyword>
<sequence length="237" mass="26338">MAHANPLDTEAGTELFSSYEAEFKLVQADLSQKLDQIPDLTGEPRKAALSQAERALDEAAELLDQMQLEKQNVPSSSRTKLNQRLRNYTSDVDGYKRKLRALADTRAALFSGSRYRDDPSITGSGGPSGGDVQLEQRQQLLAGTDRLDRSTQRLKNSQALANETEAIGASTLADLHRQREQIQNTTDVLLESEGYVDRSVKTLRGMARRMATNRIITIAIITILVLLIFAVIFSKFR</sequence>
<dbReference type="InterPro" id="IPR000727">
    <property type="entry name" value="T_SNARE_dom"/>
</dbReference>
<dbReference type="PANTHER" id="PTHR21230">
    <property type="entry name" value="VESICLE TRANSPORT V-SNARE PROTEIN VTI1-RELATED"/>
    <property type="match status" value="1"/>
</dbReference>
<name>A0AAJ0BEB5_9PEZI</name>
<dbReference type="Proteomes" id="UP001239445">
    <property type="component" value="Unassembled WGS sequence"/>
</dbReference>
<keyword evidence="3" id="KW-0813">Transport</keyword>
<feature type="transmembrane region" description="Helical" evidence="11">
    <location>
        <begin position="215"/>
        <end position="234"/>
    </location>
</feature>
<dbReference type="GO" id="GO:0006896">
    <property type="term" value="P:Golgi to vacuole transport"/>
    <property type="evidence" value="ECO:0007669"/>
    <property type="project" value="TreeGrafter"/>
</dbReference>